<feature type="binding site" evidence="3">
    <location>
        <position position="220"/>
    </location>
    <ligand>
        <name>Ca(2+)</name>
        <dbReference type="ChEBI" id="CHEBI:29108"/>
    </ligand>
</feature>
<dbReference type="CDD" id="cd01051">
    <property type="entry name" value="Mn_catalase"/>
    <property type="match status" value="1"/>
</dbReference>
<dbReference type="EMBL" id="LNQP01000079">
    <property type="protein sequence ID" value="KSU86525.1"/>
    <property type="molecule type" value="Genomic_DNA"/>
</dbReference>
<keyword evidence="2" id="KW-0479">Metal-binding</keyword>
<feature type="binding site" evidence="2">
    <location>
        <position position="149"/>
    </location>
    <ligand>
        <name>Mn(2+)</name>
        <dbReference type="ChEBI" id="CHEBI:29035"/>
        <label>1</label>
    </ligand>
</feature>
<feature type="binding site" evidence="2">
    <location>
        <position position="182"/>
    </location>
    <ligand>
        <name>Mn(2+)</name>
        <dbReference type="ChEBI" id="CHEBI:29035"/>
        <label>1</label>
    </ligand>
</feature>
<feature type="binding site" evidence="3">
    <location>
        <position position="57"/>
    </location>
    <ligand>
        <name>Ca(2+)</name>
        <dbReference type="ChEBI" id="CHEBI:29108"/>
    </ligand>
</feature>
<feature type="binding site" evidence="2">
    <location>
        <position position="35"/>
    </location>
    <ligand>
        <name>Mn(2+)</name>
        <dbReference type="ChEBI" id="CHEBI:29035"/>
        <label>1</label>
    </ligand>
</feature>
<dbReference type="InterPro" id="IPR027407">
    <property type="entry name" value="Mn_catalase_C"/>
</dbReference>
<gene>
    <name evidence="4" type="ORF">AS180_18095</name>
</gene>
<comment type="cofactor">
    <cofactor evidence="3">
        <name>Ca(2+)</name>
        <dbReference type="ChEBI" id="CHEBI:29108"/>
    </cofactor>
    <text evidence="3">Binds 1 Ca(2+) ion per subunit.</text>
</comment>
<feature type="binding site" evidence="2">
    <location>
        <position position="66"/>
    </location>
    <ligand>
        <name>Mn(2+)</name>
        <dbReference type="ChEBI" id="CHEBI:29035"/>
        <label>2</label>
    </ligand>
</feature>
<feature type="binding site" evidence="3">
    <location>
        <position position="61"/>
    </location>
    <ligand>
        <name>Ca(2+)</name>
        <dbReference type="ChEBI" id="CHEBI:29108"/>
    </ligand>
</feature>
<dbReference type="Gene3D" id="1.20.1260.10">
    <property type="match status" value="1"/>
</dbReference>
<accession>A0A0V8JI36</accession>
<feature type="binding site" evidence="2">
    <location>
        <position position="69"/>
    </location>
    <ligand>
        <name>Mn(2+)</name>
        <dbReference type="ChEBI" id="CHEBI:29035"/>
        <label>1</label>
    </ligand>
</feature>
<dbReference type="InterPro" id="IPR039377">
    <property type="entry name" value="Mn_catalase_dom"/>
</dbReference>
<feature type="binding site" evidence="3">
    <location>
        <position position="224"/>
    </location>
    <ligand>
        <name>Ca(2+)</name>
        <dbReference type="ChEBI" id="CHEBI:29108"/>
    </ligand>
</feature>
<evidence type="ECO:0000256" key="3">
    <source>
        <dbReference type="PIRSR" id="PIRSR607760-2"/>
    </source>
</evidence>
<dbReference type="AlphaFoldDB" id="A0A0V8JI36"/>
<dbReference type="InterPro" id="IPR007760">
    <property type="entry name" value="Mn_catalase"/>
</dbReference>
<protein>
    <submittedName>
        <fullName evidence="4">Manganese catalase</fullName>
    </submittedName>
</protein>
<organism evidence="4 5">
    <name type="scientific">Priestia veravalensis</name>
    <dbReference type="NCBI Taxonomy" id="1414648"/>
    <lineage>
        <taxon>Bacteria</taxon>
        <taxon>Bacillati</taxon>
        <taxon>Bacillota</taxon>
        <taxon>Bacilli</taxon>
        <taxon>Bacillales</taxon>
        <taxon>Bacillaceae</taxon>
        <taxon>Priestia</taxon>
    </lineage>
</organism>
<evidence type="ECO:0000256" key="1">
    <source>
        <dbReference type="ARBA" id="ARBA00007644"/>
    </source>
</evidence>
<dbReference type="GeneID" id="93682234"/>
<keyword evidence="3" id="KW-0106">Calcium</keyword>
<dbReference type="InterPro" id="IPR012347">
    <property type="entry name" value="Ferritin-like"/>
</dbReference>
<dbReference type="GO" id="GO:0046872">
    <property type="term" value="F:metal ion binding"/>
    <property type="evidence" value="ECO:0007669"/>
    <property type="project" value="UniProtKB-KW"/>
</dbReference>
<sequence length="286" mass="31669">MFFHKKELQYLSKPDRPDPVFARQLQEVLGGQFGEISVAMQYLFQGWNVRGNGKYKDLLMDTGTEELAHIEMLATMIARLLEGAPVGDLEKAAQDPVIGAILGGMNVQHTIVSGLGAMPVDSMGNKWNAGYIAASGNLLADFRANLNAESQGRLQVVRLYESTNDRGVKDMLSWLIARDTMHQNQWIAAIKELEAKENVVVPSTFPKELEKQEVSYVLFNFSEGEKSATGRWASGTSMDGLGTFQYVQQPEAYGGKPNLNPAPFYIHNTLPKNLRPSSHTLPPSHM</sequence>
<dbReference type="InterPro" id="IPR009078">
    <property type="entry name" value="Ferritin-like_SF"/>
</dbReference>
<dbReference type="RefSeq" id="WP_025910223.1">
    <property type="nucleotide sequence ID" value="NZ_KQ758694.1"/>
</dbReference>
<dbReference type="Gene3D" id="3.30.1530.10">
    <property type="entry name" value="manganese catalase, domain 2, chain A"/>
    <property type="match status" value="1"/>
</dbReference>
<evidence type="ECO:0000313" key="4">
    <source>
        <dbReference type="EMBL" id="KSU86525.1"/>
    </source>
</evidence>
<comment type="similarity">
    <text evidence="1">Belongs to the manganese catalase family.</text>
</comment>
<reference evidence="4 5" key="1">
    <citation type="submission" date="2015-11" db="EMBL/GenBank/DDBJ databases">
        <title>Bacillus caseinolyticus sp nov.</title>
        <authorList>
            <person name="Dastager S.G."/>
            <person name="Mawlankar R."/>
        </authorList>
    </citation>
    <scope>NUCLEOTIDE SEQUENCE [LARGE SCALE GENOMIC DNA]</scope>
    <source>
        <strain evidence="4 5">SGD-V-76</strain>
    </source>
</reference>
<proteinExistence type="inferred from homology"/>
<keyword evidence="2" id="KW-0464">Manganese</keyword>
<dbReference type="Pfam" id="PF05067">
    <property type="entry name" value="Mn_catalase"/>
    <property type="match status" value="1"/>
</dbReference>
<dbReference type="SUPFAM" id="SSF47240">
    <property type="entry name" value="Ferritin-like"/>
    <property type="match status" value="1"/>
</dbReference>
<comment type="cofactor">
    <cofactor evidence="2">
        <name>Mn(2+)</name>
        <dbReference type="ChEBI" id="CHEBI:29035"/>
    </cofactor>
    <text evidence="2">Binds 2 manganese ions per subunit.</text>
</comment>
<evidence type="ECO:0000313" key="5">
    <source>
        <dbReference type="Proteomes" id="UP000053681"/>
    </source>
</evidence>
<evidence type="ECO:0000256" key="2">
    <source>
        <dbReference type="PIRSR" id="PIRSR607760-1"/>
    </source>
</evidence>
<dbReference type="Proteomes" id="UP000053681">
    <property type="component" value="Unassembled WGS sequence"/>
</dbReference>
<keyword evidence="5" id="KW-1185">Reference proteome</keyword>
<name>A0A0V8JI36_9BACI</name>
<comment type="caution">
    <text evidence="4">The sequence shown here is derived from an EMBL/GenBank/DDBJ whole genome shotgun (WGS) entry which is preliminary data.</text>
</comment>
<feature type="binding site" evidence="3">
    <location>
        <position position="222"/>
    </location>
    <ligand>
        <name>Ca(2+)</name>
        <dbReference type="ChEBI" id="CHEBI:29108"/>
    </ligand>
</feature>